<feature type="region of interest" description="Disordered" evidence="2">
    <location>
        <begin position="925"/>
        <end position="995"/>
    </location>
</feature>
<evidence type="ECO:0000313" key="5">
    <source>
        <dbReference type="Proteomes" id="UP000005239"/>
    </source>
</evidence>
<dbReference type="Gene3D" id="2.60.120.820">
    <property type="entry name" value="PHR domain"/>
    <property type="match status" value="1"/>
</dbReference>
<evidence type="ECO:0000256" key="1">
    <source>
        <dbReference type="SAM" id="Coils"/>
    </source>
</evidence>
<gene>
    <name evidence="4" type="primary">WBGene00111835</name>
</gene>
<feature type="domain" description="PHR" evidence="3">
    <location>
        <begin position="96"/>
        <end position="243"/>
    </location>
</feature>
<feature type="compositionally biased region" description="Basic and acidic residues" evidence="2">
    <location>
        <begin position="1012"/>
        <end position="1077"/>
    </location>
</feature>
<organism evidence="4 5">
    <name type="scientific">Pristionchus pacificus</name>
    <name type="common">Parasitic nematode worm</name>
    <dbReference type="NCBI Taxonomy" id="54126"/>
    <lineage>
        <taxon>Eukaryota</taxon>
        <taxon>Metazoa</taxon>
        <taxon>Ecdysozoa</taxon>
        <taxon>Nematoda</taxon>
        <taxon>Chromadorea</taxon>
        <taxon>Rhabditida</taxon>
        <taxon>Rhabditina</taxon>
        <taxon>Diplogasteromorpha</taxon>
        <taxon>Diplogasteroidea</taxon>
        <taxon>Neodiplogasteridae</taxon>
        <taxon>Pristionchus</taxon>
    </lineage>
</organism>
<evidence type="ECO:0000313" key="4">
    <source>
        <dbReference type="EnsemblMetazoa" id="PPA22281.1"/>
    </source>
</evidence>
<dbReference type="AlphaFoldDB" id="A0A8R1YGK9"/>
<dbReference type="Pfam" id="PF08005">
    <property type="entry name" value="PHR"/>
    <property type="match status" value="1"/>
</dbReference>
<feature type="compositionally biased region" description="Basic and acidic residues" evidence="2">
    <location>
        <begin position="960"/>
        <end position="995"/>
    </location>
</feature>
<feature type="region of interest" description="Disordered" evidence="2">
    <location>
        <begin position="1146"/>
        <end position="1187"/>
    </location>
</feature>
<feature type="region of interest" description="Disordered" evidence="2">
    <location>
        <begin position="803"/>
        <end position="842"/>
    </location>
</feature>
<evidence type="ECO:0000256" key="2">
    <source>
        <dbReference type="SAM" id="MobiDB-lite"/>
    </source>
</evidence>
<evidence type="ECO:0000259" key="3">
    <source>
        <dbReference type="Pfam" id="PF08005"/>
    </source>
</evidence>
<dbReference type="InterPro" id="IPR038648">
    <property type="entry name" value="PHR_sf"/>
</dbReference>
<accession>A0A8R1YGK9</accession>
<keyword evidence="5" id="KW-1185">Reference proteome</keyword>
<protein>
    <submittedName>
        <fullName evidence="4">PHR domain-containing protein</fullName>
    </submittedName>
</protein>
<reference evidence="4" key="2">
    <citation type="submission" date="2022-06" db="UniProtKB">
        <authorList>
            <consortium name="EnsemblMetazoa"/>
        </authorList>
    </citation>
    <scope>IDENTIFICATION</scope>
    <source>
        <strain evidence="4">PS312</strain>
    </source>
</reference>
<feature type="region of interest" description="Disordered" evidence="2">
    <location>
        <begin position="1012"/>
        <end position="1102"/>
    </location>
</feature>
<name>A0A8R1YGK9_PRIPA</name>
<keyword evidence="1" id="KW-0175">Coiled coil</keyword>
<dbReference type="InterPro" id="IPR012983">
    <property type="entry name" value="PHR"/>
</dbReference>
<proteinExistence type="predicted"/>
<dbReference type="Proteomes" id="UP000005239">
    <property type="component" value="Unassembled WGS sequence"/>
</dbReference>
<feature type="region of interest" description="Disordered" evidence="2">
    <location>
        <begin position="863"/>
        <end position="885"/>
    </location>
</feature>
<feature type="compositionally biased region" description="Polar residues" evidence="2">
    <location>
        <begin position="459"/>
        <end position="472"/>
    </location>
</feature>
<reference evidence="5" key="1">
    <citation type="journal article" date="2008" name="Nat. Genet.">
        <title>The Pristionchus pacificus genome provides a unique perspective on nematode lifestyle and parasitism.</title>
        <authorList>
            <person name="Dieterich C."/>
            <person name="Clifton S.W."/>
            <person name="Schuster L.N."/>
            <person name="Chinwalla A."/>
            <person name="Delehaunty K."/>
            <person name="Dinkelacker I."/>
            <person name="Fulton L."/>
            <person name="Fulton R."/>
            <person name="Godfrey J."/>
            <person name="Minx P."/>
            <person name="Mitreva M."/>
            <person name="Roeseler W."/>
            <person name="Tian H."/>
            <person name="Witte H."/>
            <person name="Yang S.P."/>
            <person name="Wilson R.K."/>
            <person name="Sommer R.J."/>
        </authorList>
    </citation>
    <scope>NUCLEOTIDE SEQUENCE [LARGE SCALE GENOMIC DNA]</scope>
    <source>
        <strain evidence="5">PS312</strain>
    </source>
</reference>
<feature type="compositionally biased region" description="Basic and acidic residues" evidence="2">
    <location>
        <begin position="925"/>
        <end position="953"/>
    </location>
</feature>
<dbReference type="PANTHER" id="PTHR35480">
    <property type="entry name" value="MATERNAL EFFECT EMBRYO ARREST 22"/>
    <property type="match status" value="1"/>
</dbReference>
<feature type="compositionally biased region" description="Basic and acidic residues" evidence="2">
    <location>
        <begin position="803"/>
        <end position="812"/>
    </location>
</feature>
<dbReference type="PANTHER" id="PTHR35480:SF1">
    <property type="entry name" value="MATERNAL EFFECT EMBRYO ARREST 22"/>
    <property type="match status" value="1"/>
</dbReference>
<feature type="region of interest" description="Disordered" evidence="2">
    <location>
        <begin position="453"/>
        <end position="472"/>
    </location>
</feature>
<sequence length="1267" mass="147126">MLSCARNLFCSSIDTLLPSQFWDHLIKRLCSTPNLYKYLHIMGDNEKRSVRIAVAMSITDEQDQPWSQVERQNEDVDVRKPDINIGDMGGCSVVRRFSSTWPSIRENHGRIQAIQFKANKDIEMQGIGVYTGKGQNIARAQLFKVSTIFINNEDTATEIASTNYETFDCASKTISRITFGKPVHIRANEWYIITATIDGDKSEWGRHGEDHAVADGVAFEFRDSKLSICTYVERGQIPEIYFEVPGKQKLQLRGKKEQAEMQTRPSEINKEMSIKEEPEQRWAEVKKQIEGLGGQIERRKLDEIRERVRKKLELEKRSAVDLEDAVAKREETQQKGEQKNAQKGYYTYEAEVWRSRVSGLKSQIIQNNPYSYFLFERMQKNMPALEDQLFSFVDKFSESERLHAGKDLQFGELRTLWKEFKAEVEALEQRLTQCVDLESEDLYEDTCTYDNSGDEAESTIGTELSDSESQIQRTTDYARDAVEFRCRVDLIMEEISEHPTSASTEISLRKIAQIKGVDLPALATILGRLMNVHASCDDGELQWNVLKTEWTRLRDAIDARCNELKEIQQNVAKYVRESDDFKSKVDKIMAYLTSTTYVDDNEALADIQQIKREDLPHLELCLDRLLDLLVKGKYEGLQKGLQFDELVQEWQRLSDIVRTRECLLLENLSRPRFIEEDCEDDSIISEEDSRQPVDQICRKTPPERLSAYVEEAKDFQWRIRDINEQIASFTSDDYSQALLIIERINRVQLPHLSKSFSRLEKLFPLCYLVPTGLWPEMLKPEWILMREALEDVEAQARSLKAVDQKSEVRQGEEQVDQGKQAATAGKDVREARKKSRPSDINDMEEELRCLEVEGMRVRLEKGNKKNEEEAISKRVEENNAKNEQDSRMIQFDEMRERWKDTKRMRQIEMEIEEELLKKLEEERRKRIEEGKRKKEAEEMKMLAEEKRRKEKEQLTQIFEDNERKRIEKEKEQRLEEEKRKKEETEKKKIEEEEVKKRFEEEKKKDEILRMQNQDIERQKEDERRAVLERVRRENRKSEAERLEATLRAHDRQTEELRRERDEDERRAVLERARRENKNGTGGGNKGRARTAGRSSGFTYKLAEGRVGEAAKGDEESESGRRTTFIRLKILAAEMAALKREFGLDAAGNDRAGSVGASLRRTVSEEERSPPQHPASTSPVEAGPPAAPLDDQRSLAAIFLAAISERRALNRSYRALIMCHAQTASRPRSVTFGDAQEQMDIVAELNRSPSFIRRKAAHASDNKSESER</sequence>
<feature type="coiled-coil region" evidence="1">
    <location>
        <begin position="305"/>
        <end position="342"/>
    </location>
</feature>
<dbReference type="EnsemblMetazoa" id="PPA22281.1">
    <property type="protein sequence ID" value="PPA22281.1"/>
    <property type="gene ID" value="WBGene00111835"/>
</dbReference>